<dbReference type="InterPro" id="IPR027417">
    <property type="entry name" value="P-loop_NTPase"/>
</dbReference>
<dbReference type="Pfam" id="PF05729">
    <property type="entry name" value="NACHT"/>
    <property type="match status" value="1"/>
</dbReference>
<keyword evidence="1" id="KW-0812">Transmembrane</keyword>
<keyword evidence="1" id="KW-0472">Membrane</keyword>
<dbReference type="EMBL" id="AP018448">
    <property type="protein sequence ID" value="BBC31686.1"/>
    <property type="molecule type" value="Genomic_DNA"/>
</dbReference>
<organism evidence="3 4">
    <name type="scientific">Streptomyces graminofaciens</name>
    <dbReference type="NCBI Taxonomy" id="68212"/>
    <lineage>
        <taxon>Bacteria</taxon>
        <taxon>Bacillati</taxon>
        <taxon>Actinomycetota</taxon>
        <taxon>Actinomycetes</taxon>
        <taxon>Kitasatosporales</taxon>
        <taxon>Streptomycetaceae</taxon>
        <taxon>Streptomyces</taxon>
    </lineage>
</organism>
<evidence type="ECO:0000256" key="1">
    <source>
        <dbReference type="SAM" id="Phobius"/>
    </source>
</evidence>
<name>A0ABM7F6Z1_9ACTN</name>
<evidence type="ECO:0000259" key="2">
    <source>
        <dbReference type="PROSITE" id="PS50837"/>
    </source>
</evidence>
<feature type="transmembrane region" description="Helical" evidence="1">
    <location>
        <begin position="519"/>
        <end position="542"/>
    </location>
</feature>
<keyword evidence="4" id="KW-1185">Reference proteome</keyword>
<protein>
    <recommendedName>
        <fullName evidence="2">NACHT domain-containing protein</fullName>
    </recommendedName>
</protein>
<evidence type="ECO:0000313" key="3">
    <source>
        <dbReference type="EMBL" id="BBC31686.1"/>
    </source>
</evidence>
<dbReference type="Gene3D" id="3.40.50.300">
    <property type="entry name" value="P-loop containing nucleotide triphosphate hydrolases"/>
    <property type="match status" value="1"/>
</dbReference>
<reference evidence="3 4" key="1">
    <citation type="journal article" date="2010" name="ChemBioChem">
        <title>Cloning and characterization of the biosynthetic gene cluster of 16-membered macrolide antibiotic FD-891: involvement of a dual functional cytochrome P450 monooxygenase catalyzing epoxidation and hydroxylation.</title>
        <authorList>
            <person name="Kudo F."/>
            <person name="Motegi A."/>
            <person name="Mizoue K."/>
            <person name="Eguchi T."/>
        </authorList>
    </citation>
    <scope>NUCLEOTIDE SEQUENCE [LARGE SCALE GENOMIC DNA]</scope>
    <source>
        <strain evidence="3 4">A-8890</strain>
    </source>
</reference>
<dbReference type="PROSITE" id="PS50837">
    <property type="entry name" value="NACHT"/>
    <property type="match status" value="1"/>
</dbReference>
<accession>A0ABM7F6Z1</accession>
<proteinExistence type="predicted"/>
<feature type="transmembrane region" description="Helical" evidence="1">
    <location>
        <begin position="607"/>
        <end position="626"/>
    </location>
</feature>
<gene>
    <name evidence="3" type="ORF">SGFS_029800</name>
</gene>
<dbReference type="InterPro" id="IPR007111">
    <property type="entry name" value="NACHT_NTPase"/>
</dbReference>
<dbReference type="Proteomes" id="UP001321542">
    <property type="component" value="Chromosome"/>
</dbReference>
<dbReference type="RefSeq" id="WP_286250467.1">
    <property type="nucleotide sequence ID" value="NZ_AP018448.1"/>
</dbReference>
<dbReference type="SUPFAM" id="SSF52540">
    <property type="entry name" value="P-loop containing nucleoside triphosphate hydrolases"/>
    <property type="match status" value="1"/>
</dbReference>
<feature type="transmembrane region" description="Helical" evidence="1">
    <location>
        <begin position="483"/>
        <end position="507"/>
    </location>
</feature>
<feature type="domain" description="NACHT" evidence="2">
    <location>
        <begin position="183"/>
        <end position="319"/>
    </location>
</feature>
<keyword evidence="1" id="KW-1133">Transmembrane helix</keyword>
<reference evidence="3 4" key="2">
    <citation type="journal article" date="2023" name="ChemBioChem">
        <title>Acyltransferase Domain Exchange between Two Independent Type I Polyketide Synthases in the Same Producer Strain of Macrolide Antibiotics.</title>
        <authorList>
            <person name="Kudo F."/>
            <person name="Kishikawa K."/>
            <person name="Tsuboi K."/>
            <person name="Kido T."/>
            <person name="Usui T."/>
            <person name="Hashimoto J."/>
            <person name="Shin-Ya K."/>
            <person name="Miyanaga A."/>
            <person name="Eguchi T."/>
        </authorList>
    </citation>
    <scope>NUCLEOTIDE SEQUENCE [LARGE SCALE GENOMIC DNA]</scope>
    <source>
        <strain evidence="3 4">A-8890</strain>
    </source>
</reference>
<sequence>MRLPGWVESPAVRNEFSGGSAEYVVMTGSVQGGIHVHLHPREAAGRTRWRGLLLPLALVVAALTLLVRVDVTMARVTGVLLLVGALWRGFVALRGAKAGDVFLPDTRLDAAQSALASGLRAVYDREERLSRIHDPVPLRVRWAGGDPLLADHWINIRDGEGEPLDLTGELADVAAEFEGLPMRRLVVLGAAGAGKSVLALRLARTLLDRGRDPDPDPDSGASRRAAPVPVVLPLAAWDAARSGPWEWAARQLAALHPTIAATDLERHLLARALLDTGRVLPVLDGFDELPDGARATALDRLNAGLGPGRGLVLTSRPEAYAKAVDSSDVLTGAAVVELQPLTVEQLAEFLPRTTRPTGRGDTTVTKWDPVLRRLGDTTGGDVQAKRLRAALSTPLMVGLARAAYSDTDADPMDLLDADRFPDQRAVQRHLLDAYVPAVYRIPLDDRAARGPWNGEQAGLWLGFLARHSRADGIQALAWWRLHLATWGVIGAVPSVLAAGALSAALYWTGAGRGVADTPWVGGPMWLDLGSLAAVAALLWWATQQRTKLPGPRKLASPRAWRPWQPVESLTNPADTRVVPGPRTVLRDDRKAALTAGGLWFFQGHSRAWAQLAALGAMIVVGMVWWARAGRLRGYPAAPTDVLLFIGGCVVAVILYGWGTTAWVRYTQARVWLALRGRLPWRLQGFLEDAHRRGVLRQSGGVYQFRHLELRDRLAGEENEEERRDFAPRPAVRVAGSVGQIVLAVLLVGTALVPRVWSPPPGPYASPHDVCALLTKAWLRPLMSRPQMDRPSADQCRWAESGPGRDAELRLGVAAAEPEQGYAGAIVADSWLGSAGSRRSAPLPGVGDRAMQQVQGAAGTLYGDRAFVEDGRRAVVRARVGNLYVELSYQEELADAGRVLTLAVALTREVLHNAAGTPPPAGSLADVPTPTIPDDSRFARHRTVTTASAVLGGETWGPGERSELHDLPGFPFVFRGPRLLCGEPTESGVLLCQPAEGPGDPGYAGLRAVIERCGSTPCSKKRADRLSRPSEWYLESPSDFQRLDGATRYNDVEFGVEPLDGWPDVHRLYAAQLLRHIKADGVYYLLALQIYTEVDQAALARKTLNDVLAQSVPAAP</sequence>
<feature type="transmembrane region" description="Helical" evidence="1">
    <location>
        <begin position="641"/>
        <end position="665"/>
    </location>
</feature>
<evidence type="ECO:0000313" key="4">
    <source>
        <dbReference type="Proteomes" id="UP001321542"/>
    </source>
</evidence>